<keyword evidence="2" id="KW-1185">Reference proteome</keyword>
<dbReference type="EMBL" id="JAFBMS010000010">
    <property type="protein sequence ID" value="KAG9348925.1"/>
    <property type="molecule type" value="Genomic_DNA"/>
</dbReference>
<organism evidence="1 2">
    <name type="scientific">Albula glossodonta</name>
    <name type="common">roundjaw bonefish</name>
    <dbReference type="NCBI Taxonomy" id="121402"/>
    <lineage>
        <taxon>Eukaryota</taxon>
        <taxon>Metazoa</taxon>
        <taxon>Chordata</taxon>
        <taxon>Craniata</taxon>
        <taxon>Vertebrata</taxon>
        <taxon>Euteleostomi</taxon>
        <taxon>Actinopterygii</taxon>
        <taxon>Neopterygii</taxon>
        <taxon>Teleostei</taxon>
        <taxon>Albuliformes</taxon>
        <taxon>Albulidae</taxon>
        <taxon>Albula</taxon>
    </lineage>
</organism>
<evidence type="ECO:0000313" key="2">
    <source>
        <dbReference type="Proteomes" id="UP000824540"/>
    </source>
</evidence>
<dbReference type="AlphaFoldDB" id="A0A8T2P8Q8"/>
<comment type="caution">
    <text evidence="1">The sequence shown here is derived from an EMBL/GenBank/DDBJ whole genome shotgun (WGS) entry which is preliminary data.</text>
</comment>
<accession>A0A8T2P8Q8</accession>
<protein>
    <submittedName>
        <fullName evidence="1">Uncharacterized protein</fullName>
    </submittedName>
</protein>
<reference evidence="1" key="1">
    <citation type="thesis" date="2021" institute="BYU ScholarsArchive" country="Provo, UT, USA">
        <title>Applications of and Algorithms for Genome Assembly and Genomic Analyses with an Emphasis on Marine Teleosts.</title>
        <authorList>
            <person name="Pickett B.D."/>
        </authorList>
    </citation>
    <scope>NUCLEOTIDE SEQUENCE</scope>
    <source>
        <strain evidence="1">HI-2016</strain>
    </source>
</reference>
<proteinExistence type="predicted"/>
<evidence type="ECO:0000313" key="1">
    <source>
        <dbReference type="EMBL" id="KAG9348925.1"/>
    </source>
</evidence>
<gene>
    <name evidence="1" type="ORF">JZ751_029242</name>
</gene>
<dbReference type="Proteomes" id="UP000824540">
    <property type="component" value="Unassembled WGS sequence"/>
</dbReference>
<sequence>MPIRASRYCSPVPPSGYYVHNAPQLDLRDRNSQHGSLPAWLYHRRPRQESSSGSGWLWVDVLEKALLSILGSSESRIPAHLGRKRGRLQCAGDERLLLWESGTAP</sequence>
<name>A0A8T2P8Q8_9TELE</name>